<organism evidence="3 4">
    <name type="scientific">Ascoidea rubescens DSM 1968</name>
    <dbReference type="NCBI Taxonomy" id="1344418"/>
    <lineage>
        <taxon>Eukaryota</taxon>
        <taxon>Fungi</taxon>
        <taxon>Dikarya</taxon>
        <taxon>Ascomycota</taxon>
        <taxon>Saccharomycotina</taxon>
        <taxon>Saccharomycetes</taxon>
        <taxon>Ascoideaceae</taxon>
        <taxon>Ascoidea</taxon>
    </lineage>
</organism>
<dbReference type="OrthoDB" id="266138at2759"/>
<dbReference type="STRING" id="1344418.A0A1D2VF15"/>
<dbReference type="EMBL" id="KV454483">
    <property type="protein sequence ID" value="ODV60103.1"/>
    <property type="molecule type" value="Genomic_DNA"/>
</dbReference>
<dbReference type="InParanoid" id="A0A1D2VF15"/>
<accession>A0A1D2VF15</accession>
<dbReference type="SUPFAM" id="SSF52058">
    <property type="entry name" value="L domain-like"/>
    <property type="match status" value="1"/>
</dbReference>
<evidence type="ECO:0000256" key="2">
    <source>
        <dbReference type="ARBA" id="ARBA00022737"/>
    </source>
</evidence>
<dbReference type="RefSeq" id="XP_020046410.1">
    <property type="nucleotide sequence ID" value="XM_020195011.1"/>
</dbReference>
<dbReference type="InterPro" id="IPR025875">
    <property type="entry name" value="Leu-rich_rpt_4"/>
</dbReference>
<dbReference type="InterPro" id="IPR032675">
    <property type="entry name" value="LRR_dom_sf"/>
</dbReference>
<dbReference type="Proteomes" id="UP000095038">
    <property type="component" value="Unassembled WGS sequence"/>
</dbReference>
<dbReference type="Gene3D" id="3.80.10.10">
    <property type="entry name" value="Ribonuclease Inhibitor"/>
    <property type="match status" value="1"/>
</dbReference>
<reference evidence="4" key="1">
    <citation type="submission" date="2016-05" db="EMBL/GenBank/DDBJ databases">
        <title>Comparative genomics of biotechnologically important yeasts.</title>
        <authorList>
            <consortium name="DOE Joint Genome Institute"/>
            <person name="Riley R."/>
            <person name="Haridas S."/>
            <person name="Wolfe K.H."/>
            <person name="Lopes M.R."/>
            <person name="Hittinger C.T."/>
            <person name="Goker M."/>
            <person name="Salamov A."/>
            <person name="Wisecaver J."/>
            <person name="Long T.M."/>
            <person name="Aerts A.L."/>
            <person name="Barry K."/>
            <person name="Choi C."/>
            <person name="Clum A."/>
            <person name="Coughlan A.Y."/>
            <person name="Deshpande S."/>
            <person name="Douglass A.P."/>
            <person name="Hanson S.J."/>
            <person name="Klenk H.-P."/>
            <person name="Labutti K."/>
            <person name="Lapidus A."/>
            <person name="Lindquist E."/>
            <person name="Lipzen A."/>
            <person name="Meier-Kolthoff J.P."/>
            <person name="Ohm R.A."/>
            <person name="Otillar R.P."/>
            <person name="Pangilinan J."/>
            <person name="Peng Y."/>
            <person name="Rokas A."/>
            <person name="Rosa C.A."/>
            <person name="Scheuner C."/>
            <person name="Sibirny A.A."/>
            <person name="Slot J.C."/>
            <person name="Stielow J.B."/>
            <person name="Sun H."/>
            <person name="Kurtzman C.P."/>
            <person name="Blackwell M."/>
            <person name="Grigoriev I.V."/>
            <person name="Jeffries T.W."/>
        </authorList>
    </citation>
    <scope>NUCLEOTIDE SEQUENCE [LARGE SCALE GENOMIC DNA]</scope>
    <source>
        <strain evidence="4">DSM 1968</strain>
    </source>
</reference>
<sequence>MNSTKYLQTEWLKTLLANNDNYDNDPYNNITFSIPKDTLYFEGLEFLVDSRENTKLVRNLTLSLNICKKINLIIYNNNSISNFEFLRLNNIQGFDNKYEVLNQFTKLLILLNSSVLEQIIIDVSGDQLTRLENLNNTLFTELCLSGCKIVDTGALSNFKYLKFLNLSDNQIQDVSPLSRLSDLRTVNLSRNSISDASLLGRLIYLTDLNINRNRNNISNIEFEINLKALKNLSFWKNNVKNIDNLSGLNNLYFDFSWSEIEVFSIKNMENLSKLKITRLNHNLLVDFEAFEIPSNIEKNYLNHKSFTTSLYSISL</sequence>
<name>A0A1D2VF15_9ASCO</name>
<dbReference type="InterPro" id="IPR001611">
    <property type="entry name" value="Leu-rich_rpt"/>
</dbReference>
<proteinExistence type="predicted"/>
<dbReference type="GeneID" id="30968647"/>
<gene>
    <name evidence="3" type="ORF">ASCRUDRAFT_8871</name>
</gene>
<keyword evidence="4" id="KW-1185">Reference proteome</keyword>
<evidence type="ECO:0000313" key="3">
    <source>
        <dbReference type="EMBL" id="ODV60103.1"/>
    </source>
</evidence>
<dbReference type="PROSITE" id="PS51450">
    <property type="entry name" value="LRR"/>
    <property type="match status" value="1"/>
</dbReference>
<dbReference type="AlphaFoldDB" id="A0A1D2VF15"/>
<keyword evidence="2" id="KW-0677">Repeat</keyword>
<dbReference type="Pfam" id="PF12799">
    <property type="entry name" value="LRR_4"/>
    <property type="match status" value="1"/>
</dbReference>
<evidence type="ECO:0000256" key="1">
    <source>
        <dbReference type="ARBA" id="ARBA00022614"/>
    </source>
</evidence>
<protein>
    <submittedName>
        <fullName evidence="3">L domain-like protein</fullName>
    </submittedName>
</protein>
<keyword evidence="1" id="KW-0433">Leucine-rich repeat</keyword>
<evidence type="ECO:0000313" key="4">
    <source>
        <dbReference type="Proteomes" id="UP000095038"/>
    </source>
</evidence>